<comment type="caution">
    <text evidence="1">The sequence shown here is derived from an EMBL/GenBank/DDBJ whole genome shotgun (WGS) entry which is preliminary data.</text>
</comment>
<gene>
    <name evidence="1" type="ORF">S01H1_70135</name>
</gene>
<reference evidence="1" key="1">
    <citation type="journal article" date="2014" name="Front. Microbiol.">
        <title>High frequency of phylogenetically diverse reductive dehalogenase-homologous genes in deep subseafloor sedimentary metagenomes.</title>
        <authorList>
            <person name="Kawai M."/>
            <person name="Futagami T."/>
            <person name="Toyoda A."/>
            <person name="Takaki Y."/>
            <person name="Nishi S."/>
            <person name="Hori S."/>
            <person name="Arai W."/>
            <person name="Tsubouchi T."/>
            <person name="Morono Y."/>
            <person name="Uchiyama I."/>
            <person name="Ito T."/>
            <person name="Fujiyama A."/>
            <person name="Inagaki F."/>
            <person name="Takami H."/>
        </authorList>
    </citation>
    <scope>NUCLEOTIDE SEQUENCE</scope>
    <source>
        <strain evidence="1">Expedition CK06-06</strain>
    </source>
</reference>
<organism evidence="1">
    <name type="scientific">marine sediment metagenome</name>
    <dbReference type="NCBI Taxonomy" id="412755"/>
    <lineage>
        <taxon>unclassified sequences</taxon>
        <taxon>metagenomes</taxon>
        <taxon>ecological metagenomes</taxon>
    </lineage>
</organism>
<feature type="non-terminal residue" evidence="1">
    <location>
        <position position="31"/>
    </location>
</feature>
<sequence>MGSPDTLADGDCQVIRLNTAIRKQLRGLVAT</sequence>
<dbReference type="EMBL" id="BARS01046616">
    <property type="protein sequence ID" value="GAG31085.1"/>
    <property type="molecule type" value="Genomic_DNA"/>
</dbReference>
<dbReference type="AlphaFoldDB" id="X0WKB7"/>
<name>X0WKB7_9ZZZZ</name>
<proteinExistence type="predicted"/>
<evidence type="ECO:0000313" key="1">
    <source>
        <dbReference type="EMBL" id="GAG31085.1"/>
    </source>
</evidence>
<accession>X0WKB7</accession>
<protein>
    <submittedName>
        <fullName evidence="1">Uncharacterized protein</fullName>
    </submittedName>
</protein>